<gene>
    <name evidence="1" type="ORF">UFOPK3837_00196</name>
</gene>
<sequence>MEFQFQARIFEWRGPAPFYFVALPDDVATFVASMANQLTYGWGVIPVSATIGKTTFTTSMFPREGGYLLGLKATVRSTENLKQGDDIEVKLALNM</sequence>
<accession>A0A6J7JYF4</accession>
<dbReference type="EMBL" id="CAFBNO010000004">
    <property type="protein sequence ID" value="CAB4947204.1"/>
    <property type="molecule type" value="Genomic_DNA"/>
</dbReference>
<dbReference type="Pfam" id="PF08922">
    <property type="entry name" value="DUF1905"/>
    <property type="match status" value="1"/>
</dbReference>
<protein>
    <submittedName>
        <fullName evidence="1">Unannotated protein</fullName>
    </submittedName>
</protein>
<dbReference type="AlphaFoldDB" id="A0A6J7JYF4"/>
<dbReference type="SUPFAM" id="SSF141694">
    <property type="entry name" value="AF2212/PG0164-like"/>
    <property type="match status" value="1"/>
</dbReference>
<evidence type="ECO:0000313" key="1">
    <source>
        <dbReference type="EMBL" id="CAB4947204.1"/>
    </source>
</evidence>
<dbReference type="InterPro" id="IPR015018">
    <property type="entry name" value="DUF1905"/>
</dbReference>
<dbReference type="InterPro" id="IPR037079">
    <property type="entry name" value="AF2212/PG0164-like_sf"/>
</dbReference>
<reference evidence="1" key="1">
    <citation type="submission" date="2020-05" db="EMBL/GenBank/DDBJ databases">
        <authorList>
            <person name="Chiriac C."/>
            <person name="Salcher M."/>
            <person name="Ghai R."/>
            <person name="Kavagutti S V."/>
        </authorList>
    </citation>
    <scope>NUCLEOTIDE SEQUENCE</scope>
</reference>
<organism evidence="1">
    <name type="scientific">freshwater metagenome</name>
    <dbReference type="NCBI Taxonomy" id="449393"/>
    <lineage>
        <taxon>unclassified sequences</taxon>
        <taxon>metagenomes</taxon>
        <taxon>ecological metagenomes</taxon>
    </lineage>
</organism>
<name>A0A6J7JYF4_9ZZZZ</name>
<dbReference type="Gene3D" id="2.40.30.100">
    <property type="entry name" value="AF2212/PG0164-like"/>
    <property type="match status" value="1"/>
</dbReference>
<proteinExistence type="predicted"/>